<name>A0A1I4C3I5_9GAMM</name>
<dbReference type="Gene3D" id="3.10.129.10">
    <property type="entry name" value="Hotdog Thioesterase"/>
    <property type="match status" value="1"/>
</dbReference>
<evidence type="ECO:0000256" key="2">
    <source>
        <dbReference type="ARBA" id="ARBA00022801"/>
    </source>
</evidence>
<dbReference type="Proteomes" id="UP000198725">
    <property type="component" value="Unassembled WGS sequence"/>
</dbReference>
<evidence type="ECO:0000256" key="1">
    <source>
        <dbReference type="ARBA" id="ARBA00005953"/>
    </source>
</evidence>
<dbReference type="PANTHER" id="PTHR31793:SF27">
    <property type="entry name" value="NOVEL THIOESTERASE SUPERFAMILY DOMAIN AND SAPOSIN A-TYPE DOMAIN CONTAINING PROTEIN (0610012H03RIK)"/>
    <property type="match status" value="1"/>
</dbReference>
<dbReference type="AlphaFoldDB" id="A0A1I4C3I5"/>
<dbReference type="Pfam" id="PF13279">
    <property type="entry name" value="4HBT_2"/>
    <property type="match status" value="1"/>
</dbReference>
<dbReference type="SUPFAM" id="SSF54637">
    <property type="entry name" value="Thioesterase/thiol ester dehydrase-isomerase"/>
    <property type="match status" value="1"/>
</dbReference>
<reference evidence="4" key="1">
    <citation type="submission" date="2016-10" db="EMBL/GenBank/DDBJ databases">
        <authorList>
            <person name="Varghese N."/>
            <person name="Submissions S."/>
        </authorList>
    </citation>
    <scope>NUCLEOTIDE SEQUENCE [LARGE SCALE GENOMIC DNA]</scope>
    <source>
        <strain evidence="4">MO64</strain>
    </source>
</reference>
<keyword evidence="4" id="KW-1185">Reference proteome</keyword>
<organism evidence="3 4">
    <name type="scientific">Rhodanobacter glycinis</name>
    <dbReference type="NCBI Taxonomy" id="582702"/>
    <lineage>
        <taxon>Bacteria</taxon>
        <taxon>Pseudomonadati</taxon>
        <taxon>Pseudomonadota</taxon>
        <taxon>Gammaproteobacteria</taxon>
        <taxon>Lysobacterales</taxon>
        <taxon>Rhodanobacteraceae</taxon>
        <taxon>Rhodanobacter</taxon>
    </lineage>
</organism>
<dbReference type="GO" id="GO:0047617">
    <property type="term" value="F:fatty acyl-CoA hydrolase activity"/>
    <property type="evidence" value="ECO:0007669"/>
    <property type="project" value="TreeGrafter"/>
</dbReference>
<comment type="similarity">
    <text evidence="1">Belongs to the 4-hydroxybenzoyl-CoA thioesterase family.</text>
</comment>
<dbReference type="PANTHER" id="PTHR31793">
    <property type="entry name" value="4-HYDROXYBENZOYL-COA THIOESTERASE FAMILY MEMBER"/>
    <property type="match status" value="1"/>
</dbReference>
<gene>
    <name evidence="3" type="ORF">SAMN05192579_10694</name>
</gene>
<dbReference type="CDD" id="cd00586">
    <property type="entry name" value="4HBT"/>
    <property type="match status" value="1"/>
</dbReference>
<dbReference type="EMBL" id="FOSR01000006">
    <property type="protein sequence ID" value="SFK75664.1"/>
    <property type="molecule type" value="Genomic_DNA"/>
</dbReference>
<dbReference type="InterPro" id="IPR050563">
    <property type="entry name" value="4-hydroxybenzoyl-CoA_TE"/>
</dbReference>
<keyword evidence="2 3" id="KW-0378">Hydrolase</keyword>
<dbReference type="RefSeq" id="WP_092703216.1">
    <property type="nucleotide sequence ID" value="NZ_FOSR01000006.1"/>
</dbReference>
<evidence type="ECO:0000313" key="4">
    <source>
        <dbReference type="Proteomes" id="UP000198725"/>
    </source>
</evidence>
<accession>A0A1I4C3I5</accession>
<proteinExistence type="inferred from homology"/>
<evidence type="ECO:0000313" key="3">
    <source>
        <dbReference type="EMBL" id="SFK75664.1"/>
    </source>
</evidence>
<protein>
    <submittedName>
        <fullName evidence="3">Acyl-CoA thioester hydrolase</fullName>
    </submittedName>
</protein>
<sequence length="158" mass="18059">MRSRGVMHVDSEIVVPFYDVDSMDVVWHGHYVKYLEVARCALLDLIGHNYTQMKAAGYVWPVIDVQLRYVRPARFGQRLRVRAELVEWQNRLKIHYLVSDAASGERMTRASTVQVAVRLADGEMQLVSPQIFIDAVEQSISIGHADRAHEQVSAHDRS</sequence>
<dbReference type="InterPro" id="IPR029069">
    <property type="entry name" value="HotDog_dom_sf"/>
</dbReference>